<sequence>MLSKRHEAAISLQIKQDDKFFTRIMSKETSMANSSCRIYYGGASGAVPFMWESTPGTPKHNFADNSVPPLTPPPSYYSTSKSKSTYKRSAKQNPLSFIFSKLISQNSKKSHVLPSSSMSSTSTPSFLSPSNFKNSKSRNQPFFLCLTSPIHTIDDEEDDGDYNEYRIKPPTPTLCYG</sequence>
<name>A0A2C9VMV3_MANES</name>
<protein>
    <submittedName>
        <fullName evidence="2">Uncharacterized protein</fullName>
    </submittedName>
</protein>
<dbReference type="STRING" id="3983.A0A2C9VMV3"/>
<feature type="compositionally biased region" description="Low complexity" evidence="1">
    <location>
        <begin position="112"/>
        <end position="130"/>
    </location>
</feature>
<feature type="region of interest" description="Disordered" evidence="1">
    <location>
        <begin position="60"/>
        <end position="89"/>
    </location>
</feature>
<keyword evidence="3" id="KW-1185">Reference proteome</keyword>
<feature type="region of interest" description="Disordered" evidence="1">
    <location>
        <begin position="155"/>
        <end position="177"/>
    </location>
</feature>
<dbReference type="PANTHER" id="PTHR33257:SF4">
    <property type="entry name" value="EXPRESSED PROTEIN"/>
    <property type="match status" value="1"/>
</dbReference>
<dbReference type="Gramene" id="Manes.07G138400.1.v8.1">
    <property type="protein sequence ID" value="Manes.07G138400.1.v8.1.CDS.1"/>
    <property type="gene ID" value="Manes.07G138400.v8.1"/>
</dbReference>
<proteinExistence type="predicted"/>
<feature type="region of interest" description="Disordered" evidence="1">
    <location>
        <begin position="110"/>
        <end position="132"/>
    </location>
</feature>
<dbReference type="PANTHER" id="PTHR33257">
    <property type="entry name" value="OS05G0165500 PROTEIN"/>
    <property type="match status" value="1"/>
</dbReference>
<reference evidence="3" key="1">
    <citation type="journal article" date="2016" name="Nat. Biotechnol.">
        <title>Sequencing wild and cultivated cassava and related species reveals extensive interspecific hybridization and genetic diversity.</title>
        <authorList>
            <person name="Bredeson J.V."/>
            <person name="Lyons J.B."/>
            <person name="Prochnik S.E."/>
            <person name="Wu G.A."/>
            <person name="Ha C.M."/>
            <person name="Edsinger-Gonzales E."/>
            <person name="Grimwood J."/>
            <person name="Schmutz J."/>
            <person name="Rabbi I.Y."/>
            <person name="Egesi C."/>
            <person name="Nauluvula P."/>
            <person name="Lebot V."/>
            <person name="Ndunguru J."/>
            <person name="Mkamilo G."/>
            <person name="Bart R.S."/>
            <person name="Setter T.L."/>
            <person name="Gleadow R.M."/>
            <person name="Kulakow P."/>
            <person name="Ferguson M.E."/>
            <person name="Rounsley S."/>
            <person name="Rokhsar D.S."/>
        </authorList>
    </citation>
    <scope>NUCLEOTIDE SEQUENCE [LARGE SCALE GENOMIC DNA]</scope>
    <source>
        <strain evidence="3">cv. AM560-2</strain>
    </source>
</reference>
<dbReference type="OrthoDB" id="691043at2759"/>
<dbReference type="Proteomes" id="UP000091857">
    <property type="component" value="Chromosome 7"/>
</dbReference>
<evidence type="ECO:0000313" key="3">
    <source>
        <dbReference type="Proteomes" id="UP000091857"/>
    </source>
</evidence>
<comment type="caution">
    <text evidence="2">The sequence shown here is derived from an EMBL/GenBank/DDBJ whole genome shotgun (WGS) entry which is preliminary data.</text>
</comment>
<organism evidence="2 3">
    <name type="scientific">Manihot esculenta</name>
    <name type="common">Cassava</name>
    <name type="synonym">Jatropha manihot</name>
    <dbReference type="NCBI Taxonomy" id="3983"/>
    <lineage>
        <taxon>Eukaryota</taxon>
        <taxon>Viridiplantae</taxon>
        <taxon>Streptophyta</taxon>
        <taxon>Embryophyta</taxon>
        <taxon>Tracheophyta</taxon>
        <taxon>Spermatophyta</taxon>
        <taxon>Magnoliopsida</taxon>
        <taxon>eudicotyledons</taxon>
        <taxon>Gunneridae</taxon>
        <taxon>Pentapetalae</taxon>
        <taxon>rosids</taxon>
        <taxon>fabids</taxon>
        <taxon>Malpighiales</taxon>
        <taxon>Euphorbiaceae</taxon>
        <taxon>Crotonoideae</taxon>
        <taxon>Manihoteae</taxon>
        <taxon>Manihot</taxon>
    </lineage>
</organism>
<evidence type="ECO:0000256" key="1">
    <source>
        <dbReference type="SAM" id="MobiDB-lite"/>
    </source>
</evidence>
<evidence type="ECO:0000313" key="2">
    <source>
        <dbReference type="EMBL" id="OAY46361.1"/>
    </source>
</evidence>
<gene>
    <name evidence="2" type="ORF">MANES_07G138400v8</name>
</gene>
<dbReference type="EMBL" id="CM004393">
    <property type="protein sequence ID" value="OAY46361.1"/>
    <property type="molecule type" value="Genomic_DNA"/>
</dbReference>
<dbReference type="AlphaFoldDB" id="A0A2C9VMV3"/>
<accession>A0A2C9VMV3</accession>